<dbReference type="InterPro" id="IPR003325">
    <property type="entry name" value="TerD"/>
</dbReference>
<dbReference type="Pfam" id="PF02342">
    <property type="entry name" value="TerD"/>
    <property type="match status" value="1"/>
</dbReference>
<dbReference type="EMBL" id="HBKP01011105">
    <property type="protein sequence ID" value="CAE2217613.1"/>
    <property type="molecule type" value="Transcribed_RNA"/>
</dbReference>
<reference evidence="2" key="1">
    <citation type="submission" date="2021-01" db="EMBL/GenBank/DDBJ databases">
        <authorList>
            <person name="Corre E."/>
            <person name="Pelletier E."/>
            <person name="Niang G."/>
            <person name="Scheremetjew M."/>
            <person name="Finn R."/>
            <person name="Kale V."/>
            <person name="Holt S."/>
            <person name="Cochrane G."/>
            <person name="Meng A."/>
            <person name="Brown T."/>
            <person name="Cohen L."/>
        </authorList>
    </citation>
    <scope>NUCLEOTIDE SEQUENCE</scope>
    <source>
        <strain evidence="2">DIVA3 518/3/11/1/6</strain>
    </source>
</reference>
<evidence type="ECO:0000259" key="1">
    <source>
        <dbReference type="Pfam" id="PF02342"/>
    </source>
</evidence>
<dbReference type="InterPro" id="IPR051324">
    <property type="entry name" value="Stress/Tellurium_Resist"/>
</dbReference>
<name>A0A7S4I3N3_9EUKA</name>
<evidence type="ECO:0000313" key="2">
    <source>
        <dbReference type="EMBL" id="CAE2217613.1"/>
    </source>
</evidence>
<dbReference type="Gene3D" id="2.60.60.30">
    <property type="entry name" value="sav2460 like domains"/>
    <property type="match status" value="1"/>
</dbReference>
<dbReference type="CDD" id="cd06974">
    <property type="entry name" value="TerD_like"/>
    <property type="match status" value="1"/>
</dbReference>
<protein>
    <recommendedName>
        <fullName evidence="1">TerD domain-containing protein</fullName>
    </recommendedName>
</protein>
<gene>
    <name evidence="2" type="ORF">VSP0166_LOCUS7799</name>
</gene>
<dbReference type="PANTHER" id="PTHR32097">
    <property type="entry name" value="CAMP-BINDING PROTEIN 1-RELATED"/>
    <property type="match status" value="1"/>
</dbReference>
<dbReference type="AlphaFoldDB" id="A0A7S4I3N3"/>
<proteinExistence type="predicted"/>
<dbReference type="PANTHER" id="PTHR32097:SF17">
    <property type="entry name" value="CAMP-BINDING PROTEIN 1-RELATED"/>
    <property type="match status" value="1"/>
</dbReference>
<sequence>MPINLSKGQTINLSKNSPINLEKKADYLDYLHIGLGWDVKSGSGNFDLDAMAACQTESGSWDKNYSCNYSHLDTPNGALHHCGDNLTGEGEGDDEVLQIRLSKLPAAINLVQFKVVIYDAVKRKQHFGQVENAFIRLVNMSNHEEICRYTLGKEFDLCTSVVMGCVKRGSNREWEFVAEGKPVGAKLDPAQLQQGGCSIS</sequence>
<accession>A0A7S4I3N3</accession>
<feature type="domain" description="TerD" evidence="1">
    <location>
        <begin position="10"/>
        <end position="187"/>
    </location>
</feature>
<organism evidence="2">
    <name type="scientific">Vannella robusta</name>
    <dbReference type="NCBI Taxonomy" id="1487602"/>
    <lineage>
        <taxon>Eukaryota</taxon>
        <taxon>Amoebozoa</taxon>
        <taxon>Discosea</taxon>
        <taxon>Flabellinia</taxon>
        <taxon>Vannellidae</taxon>
        <taxon>Vannella</taxon>
    </lineage>
</organism>